<dbReference type="InterPro" id="IPR003879">
    <property type="entry name" value="Butyrophylin_SPRY"/>
</dbReference>
<dbReference type="AlphaFoldDB" id="A0A4Z2H136"/>
<comment type="caution">
    <text evidence="3">The sequence shown here is derived from an EMBL/GenBank/DDBJ whole genome shotgun (WGS) entry which is preliminary data.</text>
</comment>
<name>A0A4Z2H136_9TELE</name>
<dbReference type="InterPro" id="IPR050143">
    <property type="entry name" value="TRIM/RBCC"/>
</dbReference>
<dbReference type="FunFam" id="2.60.120.920:FF:000004">
    <property type="entry name" value="Butyrophilin subfamily 1 member A1"/>
    <property type="match status" value="1"/>
</dbReference>
<dbReference type="Pfam" id="PF13765">
    <property type="entry name" value="PRY"/>
    <property type="match status" value="1"/>
</dbReference>
<dbReference type="Gene3D" id="2.60.120.920">
    <property type="match status" value="1"/>
</dbReference>
<evidence type="ECO:0000259" key="2">
    <source>
        <dbReference type="PROSITE" id="PS50188"/>
    </source>
</evidence>
<keyword evidence="4" id="KW-1185">Reference proteome</keyword>
<dbReference type="SMART" id="SM00449">
    <property type="entry name" value="SPRY"/>
    <property type="match status" value="1"/>
</dbReference>
<evidence type="ECO:0000256" key="1">
    <source>
        <dbReference type="SAM" id="MobiDB-lite"/>
    </source>
</evidence>
<dbReference type="CDD" id="cd13733">
    <property type="entry name" value="SPRY_PRY_C-I_1"/>
    <property type="match status" value="1"/>
</dbReference>
<dbReference type="OrthoDB" id="6270329at2759"/>
<dbReference type="InterPro" id="IPR001870">
    <property type="entry name" value="B30.2/SPRY"/>
</dbReference>
<evidence type="ECO:0000313" key="4">
    <source>
        <dbReference type="Proteomes" id="UP000314294"/>
    </source>
</evidence>
<dbReference type="Proteomes" id="UP000314294">
    <property type="component" value="Unassembled WGS sequence"/>
</dbReference>
<gene>
    <name evidence="3" type="primary">Trim69</name>
    <name evidence="3" type="ORF">EYF80_030488</name>
</gene>
<dbReference type="InterPro" id="IPR013320">
    <property type="entry name" value="ConA-like_dom_sf"/>
</dbReference>
<protein>
    <submittedName>
        <fullName evidence="3">E3 ubiquitin-protein ligase TRIM69</fullName>
    </submittedName>
</protein>
<feature type="domain" description="B30.2/SPRY" evidence="2">
    <location>
        <begin position="189"/>
        <end position="384"/>
    </location>
</feature>
<dbReference type="Pfam" id="PF00622">
    <property type="entry name" value="SPRY"/>
    <property type="match status" value="1"/>
</dbReference>
<dbReference type="InterPro" id="IPR006574">
    <property type="entry name" value="PRY"/>
</dbReference>
<dbReference type="SUPFAM" id="SSF49899">
    <property type="entry name" value="Concanavalin A-like lectins/glucanases"/>
    <property type="match status" value="1"/>
</dbReference>
<dbReference type="InterPro" id="IPR003877">
    <property type="entry name" value="SPRY_dom"/>
</dbReference>
<dbReference type="EMBL" id="SRLO01000359">
    <property type="protein sequence ID" value="TNN59301.1"/>
    <property type="molecule type" value="Genomic_DNA"/>
</dbReference>
<dbReference type="PANTHER" id="PTHR24103">
    <property type="entry name" value="E3 UBIQUITIN-PROTEIN LIGASE TRIM"/>
    <property type="match status" value="1"/>
</dbReference>
<dbReference type="PRINTS" id="PR01407">
    <property type="entry name" value="BUTYPHLNCDUF"/>
</dbReference>
<dbReference type="SMART" id="SM00589">
    <property type="entry name" value="PRY"/>
    <property type="match status" value="1"/>
</dbReference>
<accession>A0A4Z2H136</accession>
<feature type="region of interest" description="Disordered" evidence="1">
    <location>
        <begin position="43"/>
        <end position="77"/>
    </location>
</feature>
<dbReference type="PROSITE" id="PS50188">
    <property type="entry name" value="B302_SPRY"/>
    <property type="match status" value="1"/>
</dbReference>
<proteinExistence type="predicted"/>
<sequence length="386" mass="42801">MSCDWQLRADALSVGALGNMENREDLSLQGSFDLSVLIQAHGNTCRSSHHPPERDLSLGMLESKPGHVPGERPGSGKDGKFLSFARWSLTRDETMGSSDVCVRVDGLGSVMEPELNCSSQCESPLCFIHAGVNRQEGHHILQRLCSLTFSTLPATKDWSATRVESAVYVGTVRRAVRRVACQLEETVKAEVKRLCETEFQRARQCPVSVTLDPETAHPKLVLSEDKKHVFHCDVALSLPDNPERFYPGVSVLGKEGFSAGRLYYEVQVKGKTEWDVGVGLQSVNRKGGNILNPETGYWALGMRKDKSYWALSSTPIRVPLVGRPQRVGVYVDVEWGQVSFYDVESASHIYSFTGYSFNERLFPYFNPRRNHGGVNSAPLVIVPVNA</sequence>
<organism evidence="3 4">
    <name type="scientific">Liparis tanakae</name>
    <name type="common">Tanaka's snailfish</name>
    <dbReference type="NCBI Taxonomy" id="230148"/>
    <lineage>
        <taxon>Eukaryota</taxon>
        <taxon>Metazoa</taxon>
        <taxon>Chordata</taxon>
        <taxon>Craniata</taxon>
        <taxon>Vertebrata</taxon>
        <taxon>Euteleostomi</taxon>
        <taxon>Actinopterygii</taxon>
        <taxon>Neopterygii</taxon>
        <taxon>Teleostei</taxon>
        <taxon>Neoteleostei</taxon>
        <taxon>Acanthomorphata</taxon>
        <taxon>Eupercaria</taxon>
        <taxon>Perciformes</taxon>
        <taxon>Cottioidei</taxon>
        <taxon>Cottales</taxon>
        <taxon>Liparidae</taxon>
        <taxon>Liparis</taxon>
    </lineage>
</organism>
<reference evidence="3 4" key="1">
    <citation type="submission" date="2019-03" db="EMBL/GenBank/DDBJ databases">
        <title>First draft genome of Liparis tanakae, snailfish: a comprehensive survey of snailfish specific genes.</title>
        <authorList>
            <person name="Kim W."/>
            <person name="Song I."/>
            <person name="Jeong J.-H."/>
            <person name="Kim D."/>
            <person name="Kim S."/>
            <person name="Ryu S."/>
            <person name="Song J.Y."/>
            <person name="Lee S.K."/>
        </authorList>
    </citation>
    <scope>NUCLEOTIDE SEQUENCE [LARGE SCALE GENOMIC DNA]</scope>
    <source>
        <tissue evidence="3">Muscle</tissue>
    </source>
</reference>
<dbReference type="InterPro" id="IPR043136">
    <property type="entry name" value="B30.2/SPRY_sf"/>
</dbReference>
<evidence type="ECO:0000313" key="3">
    <source>
        <dbReference type="EMBL" id="TNN59301.1"/>
    </source>
</evidence>